<evidence type="ECO:0000256" key="1">
    <source>
        <dbReference type="SAM" id="Phobius"/>
    </source>
</evidence>
<reference evidence="2" key="1">
    <citation type="submission" date="2019-08" db="EMBL/GenBank/DDBJ databases">
        <authorList>
            <person name="Kucharzyk K."/>
            <person name="Murdoch R.W."/>
            <person name="Higgins S."/>
            <person name="Loffler F."/>
        </authorList>
    </citation>
    <scope>NUCLEOTIDE SEQUENCE</scope>
</reference>
<proteinExistence type="predicted"/>
<sequence>MLKGVMVKGEPHLLKVGSDLYRVSDELAGRIRRKNILLGLETVALTLLYRLRLRPLETTPFQGANPAFLNGLALTGLFLLSLIAAFALTGWLVLPRDLTGHARRVDA</sequence>
<keyword evidence="1" id="KW-0812">Transmembrane</keyword>
<feature type="transmembrane region" description="Helical" evidence="1">
    <location>
        <begin position="36"/>
        <end position="52"/>
    </location>
</feature>
<protein>
    <submittedName>
        <fullName evidence="2">Uncharacterized protein</fullName>
    </submittedName>
</protein>
<dbReference type="EMBL" id="VSSQ01105464">
    <property type="protein sequence ID" value="MPN45495.1"/>
    <property type="molecule type" value="Genomic_DNA"/>
</dbReference>
<accession>A0A645I2I7</accession>
<comment type="caution">
    <text evidence="2">The sequence shown here is derived from an EMBL/GenBank/DDBJ whole genome shotgun (WGS) entry which is preliminary data.</text>
</comment>
<evidence type="ECO:0000313" key="2">
    <source>
        <dbReference type="EMBL" id="MPN45495.1"/>
    </source>
</evidence>
<feature type="transmembrane region" description="Helical" evidence="1">
    <location>
        <begin position="72"/>
        <end position="94"/>
    </location>
</feature>
<dbReference type="AlphaFoldDB" id="A0A645I2I7"/>
<name>A0A645I2I7_9ZZZZ</name>
<keyword evidence="1" id="KW-1133">Transmembrane helix</keyword>
<keyword evidence="1" id="KW-0472">Membrane</keyword>
<gene>
    <name evidence="2" type="ORF">SDC9_193062</name>
</gene>
<organism evidence="2">
    <name type="scientific">bioreactor metagenome</name>
    <dbReference type="NCBI Taxonomy" id="1076179"/>
    <lineage>
        <taxon>unclassified sequences</taxon>
        <taxon>metagenomes</taxon>
        <taxon>ecological metagenomes</taxon>
    </lineage>
</organism>